<sequence length="127" mass="13459">MGKWFDQAAEIERLRTENHRLKAQVRSLELRLGVSYGQSGNGQPGVSEYGQSGAYGDASEYAQGAYGAGDGVVGAGAADYEAAAWLELTPEELHLVRMGKKINAIKIYRDRTGVGLADAKAAIDAVG</sequence>
<proteinExistence type="predicted"/>
<dbReference type="PATRIC" id="fig|435830.3.peg.1586"/>
<dbReference type="HOGENOM" id="CLU_137754_0_0_11"/>
<dbReference type="OrthoDB" id="3298842at2"/>
<dbReference type="Gene3D" id="3.30.1390.10">
    <property type="match status" value="1"/>
</dbReference>
<dbReference type="Proteomes" id="UP000003822">
    <property type="component" value="Unassembled WGS sequence"/>
</dbReference>
<dbReference type="eggNOG" id="ENOG502ZSDY">
    <property type="taxonomic scope" value="Bacteria"/>
</dbReference>
<accession>G9PHC5</accession>
<evidence type="ECO:0000313" key="1">
    <source>
        <dbReference type="EMBL" id="EHM87274.1"/>
    </source>
</evidence>
<dbReference type="EMBL" id="ACRN01000015">
    <property type="protein sequence ID" value="EHM87274.1"/>
    <property type="molecule type" value="Genomic_DNA"/>
</dbReference>
<reference evidence="1 2" key="1">
    <citation type="submission" date="2011-10" db="EMBL/GenBank/DDBJ databases">
        <title>The Genome Sequence of Actinomyces graevenitzii C83.</title>
        <authorList>
            <consortium name="The Broad Institute Genome Sequencing Platform"/>
            <consortium name="The Broad Institute Genome Sequencing Center for Infectious Disease"/>
            <person name="Earl A."/>
            <person name="Ward D."/>
            <person name="Feldgarden M."/>
            <person name="Gevers D."/>
            <person name="Sibley C.D."/>
            <person name="Field T.R."/>
            <person name="Grinwis M."/>
            <person name="Eshaghurshan C.S."/>
            <person name="Surette M.G."/>
            <person name="Young S.K."/>
            <person name="Zeng Q."/>
            <person name="Gargeya S."/>
            <person name="Fitzgerald M."/>
            <person name="Haas B."/>
            <person name="Abouelleil A."/>
            <person name="Alvarado L."/>
            <person name="Arachchi H.M."/>
            <person name="Berlin A."/>
            <person name="Brown A."/>
            <person name="Chapman S.B."/>
            <person name="Chen Z."/>
            <person name="Dunbar C."/>
            <person name="Freedman E."/>
            <person name="Gearin G."/>
            <person name="Goldberg J."/>
            <person name="Griggs A."/>
            <person name="Gujja S."/>
            <person name="Heiman D."/>
            <person name="Howarth C."/>
            <person name="Larson L."/>
            <person name="Lui A."/>
            <person name="MacDonald P.J.P."/>
            <person name="Montmayeur A."/>
            <person name="Murphy C."/>
            <person name="Neiman D."/>
            <person name="Pearson M."/>
            <person name="Priest M."/>
            <person name="Roberts A."/>
            <person name="Saif S."/>
            <person name="Shea T."/>
            <person name="Shenoy N."/>
            <person name="Sisk P."/>
            <person name="Stolte C."/>
            <person name="Sykes S."/>
            <person name="Wortman J."/>
            <person name="Nusbaum C."/>
            <person name="Birren B."/>
        </authorList>
    </citation>
    <scope>NUCLEOTIDE SEQUENCE [LARGE SCALE GENOMIC DNA]</scope>
    <source>
        <strain evidence="1 2">C83</strain>
    </source>
</reference>
<organism evidence="1 2">
    <name type="scientific">Actinomyces graevenitzii C83</name>
    <dbReference type="NCBI Taxonomy" id="435830"/>
    <lineage>
        <taxon>Bacteria</taxon>
        <taxon>Bacillati</taxon>
        <taxon>Actinomycetota</taxon>
        <taxon>Actinomycetes</taxon>
        <taxon>Actinomycetales</taxon>
        <taxon>Actinomycetaceae</taxon>
        <taxon>Actinomyces</taxon>
    </lineage>
</organism>
<name>G9PHC5_9ACTO</name>
<dbReference type="RefSeq" id="WP_005987437.1">
    <property type="nucleotide sequence ID" value="NZ_JH470339.1"/>
</dbReference>
<evidence type="ECO:0008006" key="3">
    <source>
        <dbReference type="Google" id="ProtNLM"/>
    </source>
</evidence>
<evidence type="ECO:0000313" key="2">
    <source>
        <dbReference type="Proteomes" id="UP000003822"/>
    </source>
</evidence>
<gene>
    <name evidence="1" type="ORF">HMPREF0045_01653</name>
</gene>
<comment type="caution">
    <text evidence="1">The sequence shown here is derived from an EMBL/GenBank/DDBJ whole genome shotgun (WGS) entry which is preliminary data.</text>
</comment>
<protein>
    <recommendedName>
        <fullName evidence="3">Ribosomal protein L7/L12 C-terminal domain-containing protein</fullName>
    </recommendedName>
</protein>
<dbReference type="STRING" id="435830.HMPREF0045_01653"/>
<dbReference type="InterPro" id="IPR014719">
    <property type="entry name" value="Ribosomal_bL12_C/ClpS-like"/>
</dbReference>
<keyword evidence="2" id="KW-1185">Reference proteome</keyword>
<dbReference type="AlphaFoldDB" id="G9PHC5"/>